<dbReference type="STRING" id="525245.HMPREF0044_0452"/>
<keyword evidence="2 5" id="KW-0812">Transmembrane</keyword>
<evidence type="ECO:0000259" key="6">
    <source>
        <dbReference type="PROSITE" id="PS50850"/>
    </source>
</evidence>
<name>C0VZ62_9ACTO</name>
<feature type="transmembrane region" description="Helical" evidence="5">
    <location>
        <begin position="81"/>
        <end position="101"/>
    </location>
</feature>
<feature type="transmembrane region" description="Helical" evidence="5">
    <location>
        <begin position="298"/>
        <end position="323"/>
    </location>
</feature>
<evidence type="ECO:0000256" key="2">
    <source>
        <dbReference type="ARBA" id="ARBA00022692"/>
    </source>
</evidence>
<feature type="transmembrane region" description="Helical" evidence="5">
    <location>
        <begin position="15"/>
        <end position="37"/>
    </location>
</feature>
<keyword evidence="3 5" id="KW-1133">Transmembrane helix</keyword>
<dbReference type="InterPro" id="IPR036259">
    <property type="entry name" value="MFS_trans_sf"/>
</dbReference>
<keyword evidence="8" id="KW-1185">Reference proteome</keyword>
<dbReference type="Gene3D" id="1.20.1250.20">
    <property type="entry name" value="MFS general substrate transporter like domains"/>
    <property type="match status" value="1"/>
</dbReference>
<dbReference type="HOGENOM" id="CLU_001265_10_11_11"/>
<feature type="transmembrane region" description="Helical" evidence="5">
    <location>
        <begin position="153"/>
        <end position="179"/>
    </location>
</feature>
<dbReference type="InterPro" id="IPR020846">
    <property type="entry name" value="MFS_dom"/>
</dbReference>
<proteinExistence type="predicted"/>
<evidence type="ECO:0000313" key="8">
    <source>
        <dbReference type="Proteomes" id="UP000010301"/>
    </source>
</evidence>
<dbReference type="InterPro" id="IPR011701">
    <property type="entry name" value="MFS"/>
</dbReference>
<feature type="transmembrane region" description="Helical" evidence="5">
    <location>
        <begin position="224"/>
        <end position="249"/>
    </location>
</feature>
<accession>C0VZ62</accession>
<feature type="domain" description="Major facilitator superfamily (MFS) profile" evidence="6">
    <location>
        <begin position="15"/>
        <end position="407"/>
    </location>
</feature>
<dbReference type="PANTHER" id="PTHR23546">
    <property type="entry name" value="TRANSPORT PROTEIN"/>
    <property type="match status" value="1"/>
</dbReference>
<dbReference type="GO" id="GO:0022857">
    <property type="term" value="F:transmembrane transporter activity"/>
    <property type="evidence" value="ECO:0007669"/>
    <property type="project" value="InterPro"/>
</dbReference>
<dbReference type="PROSITE" id="PS50850">
    <property type="entry name" value="MFS"/>
    <property type="match status" value="1"/>
</dbReference>
<reference evidence="7 8" key="1">
    <citation type="submission" date="2009-01" db="EMBL/GenBank/DDBJ databases">
        <authorList>
            <person name="Qin X."/>
            <person name="Bachman B."/>
            <person name="Battles P."/>
            <person name="Bell A."/>
            <person name="Bess C."/>
            <person name="Bickham C."/>
            <person name="Chaboub L."/>
            <person name="Chen D."/>
            <person name="Coyle M."/>
            <person name="Deiros D.R."/>
            <person name="Dinh H."/>
            <person name="Forbes L."/>
            <person name="Fowler G."/>
            <person name="Francisco L."/>
            <person name="Fu Q."/>
            <person name="Gubbala S."/>
            <person name="Hale W."/>
            <person name="Han Y."/>
            <person name="Hemphill L."/>
            <person name="Highlander S.K."/>
            <person name="Hirani K."/>
            <person name="Hogues M."/>
            <person name="Jackson L."/>
            <person name="Jakkamsetti A."/>
            <person name="Javaid M."/>
            <person name="Jiang H."/>
            <person name="Korchina V."/>
            <person name="Kovar C."/>
            <person name="Lara F."/>
            <person name="Lee S."/>
            <person name="Mata R."/>
            <person name="Mathew T."/>
            <person name="Moen C."/>
            <person name="Morales K."/>
            <person name="Munidasa M."/>
            <person name="Nazareth L."/>
            <person name="Ngo R."/>
            <person name="Nguyen L."/>
            <person name="Okwuonu G."/>
            <person name="Ongeri F."/>
            <person name="Patil S."/>
            <person name="Petrosino J."/>
            <person name="Pham C."/>
            <person name="Pham P."/>
            <person name="Pu L.-L."/>
            <person name="Puazo M."/>
            <person name="Raj R."/>
            <person name="Reid J."/>
            <person name="Rouhana J."/>
            <person name="Saada N."/>
            <person name="Shang Y."/>
            <person name="Simmons D."/>
            <person name="Thornton R."/>
            <person name="Warren J."/>
            <person name="Weissenberger G."/>
            <person name="Zhang J."/>
            <person name="Zhang L."/>
            <person name="Zhou C."/>
            <person name="Zhu D."/>
            <person name="Muzny D."/>
            <person name="Worley K."/>
            <person name="Gibbs R."/>
        </authorList>
    </citation>
    <scope>NUCLEOTIDE SEQUENCE [LARGE SCALE GENOMIC DNA]</scope>
    <source>
        <strain evidence="7 8">DSM 15436</strain>
    </source>
</reference>
<dbReference type="RefSeq" id="WP_006547449.1">
    <property type="nucleotide sequence ID" value="NZ_DS999545.1"/>
</dbReference>
<feature type="transmembrane region" description="Helical" evidence="5">
    <location>
        <begin position="49"/>
        <end position="69"/>
    </location>
</feature>
<dbReference type="GO" id="GO:0005886">
    <property type="term" value="C:plasma membrane"/>
    <property type="evidence" value="ECO:0007669"/>
    <property type="project" value="UniProtKB-SubCell"/>
</dbReference>
<sequence>MPETPSLTTQQANRIIRTLVIMVFFTYIGQFLLNAVLAPLSRTLGMKDWQMGATVSLAAFMVTILSQFWGRLSISWGRKPVLVTALVFATIAGSLFAFTTYARVSGWISATIAAVGIIAARGGFFGAAVAAVPPTGQALIAEITPDEYSRVKGMASFGAAFNIATITGSLLSAFLAAWWLLAPVYATPIFVTLALLIAIIFLPSSKTAVKPKNPPKVSFLDKRILPYIVAGFGMFFTNGIIQICIGFILQDRYGYEPSKAVFYTGIAMVLTAAGSMFSQLILIPRLNWRPQRLLRTGLFLVFVAILSLMFHLPLFVLLIFAFIQGMGGGIGGPGYNAGASLQFSAEEQGSVAGLLNATGGLTWIFAPFLGTWAYGYSPLLAIGLGVLLAGLSLLSAWINPVFRPVKLLRN</sequence>
<protein>
    <submittedName>
        <fullName evidence="7">Transporter, major facilitator family protein</fullName>
    </submittedName>
</protein>
<dbReference type="Pfam" id="PF07690">
    <property type="entry name" value="MFS_1"/>
    <property type="match status" value="1"/>
</dbReference>
<feature type="transmembrane region" description="Helical" evidence="5">
    <location>
        <begin position="185"/>
        <end position="203"/>
    </location>
</feature>
<dbReference type="Proteomes" id="UP000010301">
    <property type="component" value="Unassembled WGS sequence"/>
</dbReference>
<feature type="transmembrane region" description="Helical" evidence="5">
    <location>
        <begin position="379"/>
        <end position="402"/>
    </location>
</feature>
<evidence type="ECO:0000256" key="1">
    <source>
        <dbReference type="ARBA" id="ARBA00004651"/>
    </source>
</evidence>
<feature type="transmembrane region" description="Helical" evidence="5">
    <location>
        <begin position="261"/>
        <end position="286"/>
    </location>
</feature>
<dbReference type="EMBL" id="ACFG01000004">
    <property type="protein sequence ID" value="EEH64715.1"/>
    <property type="molecule type" value="Genomic_DNA"/>
</dbReference>
<evidence type="ECO:0000256" key="5">
    <source>
        <dbReference type="SAM" id="Phobius"/>
    </source>
</evidence>
<evidence type="ECO:0000313" key="7">
    <source>
        <dbReference type="EMBL" id="EEH64715.1"/>
    </source>
</evidence>
<evidence type="ECO:0000256" key="3">
    <source>
        <dbReference type="ARBA" id="ARBA00022989"/>
    </source>
</evidence>
<keyword evidence="4 5" id="KW-0472">Membrane</keyword>
<dbReference type="eggNOG" id="COG2814">
    <property type="taxonomic scope" value="Bacteria"/>
</dbReference>
<organism evidence="7 8">
    <name type="scientific">Gleimia coleocanis DSM 15436</name>
    <dbReference type="NCBI Taxonomy" id="525245"/>
    <lineage>
        <taxon>Bacteria</taxon>
        <taxon>Bacillati</taxon>
        <taxon>Actinomycetota</taxon>
        <taxon>Actinomycetes</taxon>
        <taxon>Actinomycetales</taxon>
        <taxon>Actinomycetaceae</taxon>
        <taxon>Gleimia</taxon>
    </lineage>
</organism>
<comment type="subcellular location">
    <subcellularLocation>
        <location evidence="1">Cell membrane</location>
        <topology evidence="1">Multi-pass membrane protein</topology>
    </subcellularLocation>
</comment>
<evidence type="ECO:0000256" key="4">
    <source>
        <dbReference type="ARBA" id="ARBA00023136"/>
    </source>
</evidence>
<dbReference type="PANTHER" id="PTHR23546:SF1">
    <property type="entry name" value="MEMBRANE PROTEIN"/>
    <property type="match status" value="1"/>
</dbReference>
<feature type="transmembrane region" description="Helical" evidence="5">
    <location>
        <begin position="107"/>
        <end position="132"/>
    </location>
</feature>
<dbReference type="AlphaFoldDB" id="C0VZ62"/>
<dbReference type="SUPFAM" id="SSF103473">
    <property type="entry name" value="MFS general substrate transporter"/>
    <property type="match status" value="1"/>
</dbReference>
<gene>
    <name evidence="7" type="ORF">HMPREF0044_0452</name>
</gene>
<comment type="caution">
    <text evidence="7">The sequence shown here is derived from an EMBL/GenBank/DDBJ whole genome shotgun (WGS) entry which is preliminary data.</text>
</comment>